<organism evidence="1 2">
    <name type="scientific">Plasmodium yoelii yoelii</name>
    <dbReference type="NCBI Taxonomy" id="73239"/>
    <lineage>
        <taxon>Eukaryota</taxon>
        <taxon>Sar</taxon>
        <taxon>Alveolata</taxon>
        <taxon>Apicomplexa</taxon>
        <taxon>Aconoidasida</taxon>
        <taxon>Haemosporida</taxon>
        <taxon>Plasmodiidae</taxon>
        <taxon>Plasmodium</taxon>
        <taxon>Plasmodium (Vinckeia)</taxon>
    </lineage>
</organism>
<gene>
    <name evidence="1" type="ORF">PY03861</name>
</gene>
<evidence type="ECO:0000313" key="2">
    <source>
        <dbReference type="Proteomes" id="UP000008553"/>
    </source>
</evidence>
<comment type="caution">
    <text evidence="1">The sequence shown here is derived from an EMBL/GenBank/DDBJ whole genome shotgun (WGS) entry which is preliminary data.</text>
</comment>
<dbReference type="EMBL" id="AABL01001145">
    <property type="protein sequence ID" value="EAA15634.1"/>
    <property type="molecule type" value="Genomic_DNA"/>
</dbReference>
<dbReference type="PaxDb" id="73239-Q7RHX2"/>
<proteinExistence type="predicted"/>
<dbReference type="InParanoid" id="Q7RHX2"/>
<name>Q7RHX2_PLAYO</name>
<keyword evidence="2" id="KW-1185">Reference proteome</keyword>
<dbReference type="Proteomes" id="UP000008553">
    <property type="component" value="Unassembled WGS sequence"/>
</dbReference>
<reference evidence="1 2" key="1">
    <citation type="journal article" date="2002" name="Nature">
        <title>Genome sequence and comparative analysis of the model rodent malaria parasite Plasmodium yoelii yoelii.</title>
        <authorList>
            <person name="Carlton J.M."/>
            <person name="Angiuoli S.V."/>
            <person name="Suh B.B."/>
            <person name="Kooij T.W."/>
            <person name="Pertea M."/>
            <person name="Silva J.C."/>
            <person name="Ermolaeva M.D."/>
            <person name="Allen J.E."/>
            <person name="Selengut J.D."/>
            <person name="Koo H.L."/>
            <person name="Peterson J.D."/>
            <person name="Pop M."/>
            <person name="Kosack D.S."/>
            <person name="Shumway M.F."/>
            <person name="Bidwell S.L."/>
            <person name="Shallom S.J."/>
            <person name="van Aken S.E."/>
            <person name="Riedmuller S.B."/>
            <person name="Feldblyum T.V."/>
            <person name="Cho J.K."/>
            <person name="Quackenbush J."/>
            <person name="Sedegah M."/>
            <person name="Shoaibi A."/>
            <person name="Cummings L.M."/>
            <person name="Florens L."/>
            <person name="Yates J.R."/>
            <person name="Raine J.D."/>
            <person name="Sinden R.E."/>
            <person name="Harris M.A."/>
            <person name="Cunningham D.A."/>
            <person name="Preiser P.R."/>
            <person name="Bergman L.W."/>
            <person name="Vaidya A.B."/>
            <person name="van Lin L.H."/>
            <person name="Janse C.J."/>
            <person name="Waters A.P."/>
            <person name="Smith H.O."/>
            <person name="White O.R."/>
            <person name="Salzberg S.L."/>
            <person name="Venter J.C."/>
            <person name="Fraser C.M."/>
            <person name="Hoffman S.L."/>
            <person name="Gardner M.J."/>
            <person name="Carucci D.J."/>
        </authorList>
    </citation>
    <scope>NUCLEOTIDE SEQUENCE [LARGE SCALE GENOMIC DNA]</scope>
    <source>
        <strain evidence="1 2">17XNL</strain>
    </source>
</reference>
<feature type="non-terminal residue" evidence="1">
    <location>
        <position position="29"/>
    </location>
</feature>
<dbReference type="AlphaFoldDB" id="Q7RHX2"/>
<sequence>MIFLIYRIMNTHIFITDHTQFKIYKTFHY</sequence>
<accession>Q7RHX2</accession>
<protein>
    <submittedName>
        <fullName evidence="1">Uncharacterized protein</fullName>
    </submittedName>
</protein>
<evidence type="ECO:0000313" key="1">
    <source>
        <dbReference type="EMBL" id="EAA15634.1"/>
    </source>
</evidence>